<dbReference type="InterPro" id="IPR006260">
    <property type="entry name" value="TonB/TolA_C"/>
</dbReference>
<name>A0A4R6XQI8_9GAMM</name>
<keyword evidence="6" id="KW-0812">Transmembrane</keyword>
<dbReference type="EMBL" id="SNZB01000005">
    <property type="protein sequence ID" value="TDR18528.1"/>
    <property type="molecule type" value="Genomic_DNA"/>
</dbReference>
<accession>A0A4R6XQI8</accession>
<dbReference type="RefSeq" id="WP_099019488.1">
    <property type="nucleotide sequence ID" value="NZ_NIHB01000003.1"/>
</dbReference>
<evidence type="ECO:0000256" key="10">
    <source>
        <dbReference type="SAM" id="MobiDB-lite"/>
    </source>
</evidence>
<evidence type="ECO:0000256" key="9">
    <source>
        <dbReference type="ARBA" id="ARBA00023136"/>
    </source>
</evidence>
<dbReference type="AlphaFoldDB" id="A0A4R6XQI8"/>
<dbReference type="GO" id="GO:0055085">
    <property type="term" value="P:transmembrane transport"/>
    <property type="evidence" value="ECO:0007669"/>
    <property type="project" value="InterPro"/>
</dbReference>
<protein>
    <submittedName>
        <fullName evidence="13">TonB family protein</fullName>
    </submittedName>
</protein>
<keyword evidence="8" id="KW-1133">Transmembrane helix</keyword>
<comment type="caution">
    <text evidence="13">The sequence shown here is derived from an EMBL/GenBank/DDBJ whole genome shotgun (WGS) entry which is preliminary data.</text>
</comment>
<evidence type="ECO:0000256" key="2">
    <source>
        <dbReference type="ARBA" id="ARBA00006555"/>
    </source>
</evidence>
<evidence type="ECO:0000256" key="7">
    <source>
        <dbReference type="ARBA" id="ARBA00022927"/>
    </source>
</evidence>
<evidence type="ECO:0000256" key="11">
    <source>
        <dbReference type="SAM" id="SignalP"/>
    </source>
</evidence>
<evidence type="ECO:0000313" key="13">
    <source>
        <dbReference type="EMBL" id="TDR18528.1"/>
    </source>
</evidence>
<dbReference type="OrthoDB" id="1628901at2"/>
<gene>
    <name evidence="13" type="ORF">C8D91_2448</name>
</gene>
<evidence type="ECO:0000259" key="12">
    <source>
        <dbReference type="PROSITE" id="PS52015"/>
    </source>
</evidence>
<evidence type="ECO:0000256" key="8">
    <source>
        <dbReference type="ARBA" id="ARBA00022989"/>
    </source>
</evidence>
<keyword evidence="7" id="KW-0653">Protein transport</keyword>
<dbReference type="InterPro" id="IPR051045">
    <property type="entry name" value="TonB-dependent_transducer"/>
</dbReference>
<dbReference type="PROSITE" id="PS52015">
    <property type="entry name" value="TONB_CTD"/>
    <property type="match status" value="1"/>
</dbReference>
<keyword evidence="14" id="KW-1185">Reference proteome</keyword>
<dbReference type="GO" id="GO:0015031">
    <property type="term" value="P:protein transport"/>
    <property type="evidence" value="ECO:0007669"/>
    <property type="project" value="UniProtKB-KW"/>
</dbReference>
<reference evidence="13 14" key="1">
    <citation type="submission" date="2019-03" db="EMBL/GenBank/DDBJ databases">
        <title>Genomic Encyclopedia of Type Strains, Phase IV (KMG-IV): sequencing the most valuable type-strain genomes for metagenomic binning, comparative biology and taxonomic classification.</title>
        <authorList>
            <person name="Goeker M."/>
        </authorList>
    </citation>
    <scope>NUCLEOTIDE SEQUENCE [LARGE SCALE GENOMIC DNA]</scope>
    <source>
        <strain evidence="13 14">DSM 25488</strain>
    </source>
</reference>
<feature type="chain" id="PRO_5020510253" evidence="11">
    <location>
        <begin position="21"/>
        <end position="326"/>
    </location>
</feature>
<dbReference type="Gene3D" id="3.30.2420.10">
    <property type="entry name" value="TonB"/>
    <property type="match status" value="1"/>
</dbReference>
<dbReference type="InterPro" id="IPR037682">
    <property type="entry name" value="TonB_C"/>
</dbReference>
<keyword evidence="4" id="KW-1003">Cell membrane</keyword>
<feature type="signal peptide" evidence="11">
    <location>
        <begin position="1"/>
        <end position="20"/>
    </location>
</feature>
<dbReference type="SUPFAM" id="SSF74653">
    <property type="entry name" value="TolA/TonB C-terminal domain"/>
    <property type="match status" value="1"/>
</dbReference>
<dbReference type="GO" id="GO:0005886">
    <property type="term" value="C:plasma membrane"/>
    <property type="evidence" value="ECO:0007669"/>
    <property type="project" value="UniProtKB-SubCell"/>
</dbReference>
<evidence type="ECO:0000256" key="4">
    <source>
        <dbReference type="ARBA" id="ARBA00022475"/>
    </source>
</evidence>
<evidence type="ECO:0000313" key="14">
    <source>
        <dbReference type="Proteomes" id="UP000295724"/>
    </source>
</evidence>
<evidence type="ECO:0000256" key="3">
    <source>
        <dbReference type="ARBA" id="ARBA00022448"/>
    </source>
</evidence>
<evidence type="ECO:0000256" key="6">
    <source>
        <dbReference type="ARBA" id="ARBA00022692"/>
    </source>
</evidence>
<feature type="region of interest" description="Disordered" evidence="10">
    <location>
        <begin position="23"/>
        <end position="55"/>
    </location>
</feature>
<comment type="subcellular location">
    <subcellularLocation>
        <location evidence="1">Cell inner membrane</location>
        <topology evidence="1">Single-pass membrane protein</topology>
        <orientation evidence="1">Periplasmic side</orientation>
    </subcellularLocation>
</comment>
<keyword evidence="9" id="KW-0472">Membrane</keyword>
<evidence type="ECO:0000256" key="1">
    <source>
        <dbReference type="ARBA" id="ARBA00004383"/>
    </source>
</evidence>
<organism evidence="13 14">
    <name type="scientific">Marinicella litoralis</name>
    <dbReference type="NCBI Taxonomy" id="644220"/>
    <lineage>
        <taxon>Bacteria</taxon>
        <taxon>Pseudomonadati</taxon>
        <taxon>Pseudomonadota</taxon>
        <taxon>Gammaproteobacteria</taxon>
        <taxon>Lysobacterales</taxon>
        <taxon>Marinicellaceae</taxon>
        <taxon>Marinicella</taxon>
    </lineage>
</organism>
<dbReference type="NCBIfam" id="TIGR01352">
    <property type="entry name" value="tonB_Cterm"/>
    <property type="match status" value="1"/>
</dbReference>
<sequence length="326" mass="35738">MLKKINCCILLLLCVFVVSAQNDDEKNEEPSKRPSWSSGLPERQTTNDLSKPDFKPEIDNEIELDMSDFGVKPRAEIDIGLPISSEIPAKSDATSELPVTDEESQLTVDEIIVVEEPIEAPAVVAEPVETELFEDVDAKPVEQTEVVNNNLFDEEEPIVDEVVPAEVEKSIPAELIVEENNATTPIEPNTEATVDQLVDNDSEVAVDLPTAIETLDDEAIDATPVEEVVTGTPAEAVEYNWTIVKQTPVKYPVKAAMENLEGWVDVEVTINPSGEVVSASVVKSSRKGRVFGKSAVQSVNDWLFEPPSNSGITSNMTRIYTVEFNL</sequence>
<keyword evidence="5" id="KW-0997">Cell inner membrane</keyword>
<dbReference type="Proteomes" id="UP000295724">
    <property type="component" value="Unassembled WGS sequence"/>
</dbReference>
<keyword evidence="11" id="KW-0732">Signal</keyword>
<dbReference type="PANTHER" id="PTHR33446">
    <property type="entry name" value="PROTEIN TONB-RELATED"/>
    <property type="match status" value="1"/>
</dbReference>
<keyword evidence="3" id="KW-0813">Transport</keyword>
<feature type="compositionally biased region" description="Polar residues" evidence="10">
    <location>
        <begin position="34"/>
        <end position="49"/>
    </location>
</feature>
<dbReference type="Pfam" id="PF03544">
    <property type="entry name" value="TonB_C"/>
    <property type="match status" value="1"/>
</dbReference>
<proteinExistence type="inferred from homology"/>
<dbReference type="PANTHER" id="PTHR33446:SF14">
    <property type="entry name" value="PROTEIN TONB"/>
    <property type="match status" value="1"/>
</dbReference>
<feature type="domain" description="TonB C-terminal" evidence="12">
    <location>
        <begin position="236"/>
        <end position="326"/>
    </location>
</feature>
<comment type="similarity">
    <text evidence="2">Belongs to the TonB family.</text>
</comment>
<evidence type="ECO:0000256" key="5">
    <source>
        <dbReference type="ARBA" id="ARBA00022519"/>
    </source>
</evidence>